<accession>A0A6N9TJU6</accession>
<dbReference type="InterPro" id="IPR036280">
    <property type="entry name" value="Multihaem_cyt_sf"/>
</dbReference>
<protein>
    <recommendedName>
        <fullName evidence="1">Doubled CXXCH motif domain-containing protein</fullName>
    </recommendedName>
</protein>
<gene>
    <name evidence="2" type="ORF">G3N55_01515</name>
</gene>
<proteinExistence type="predicted"/>
<feature type="domain" description="Doubled CXXCH motif" evidence="1">
    <location>
        <begin position="322"/>
        <end position="363"/>
    </location>
</feature>
<sequence>MRSSRIELFGAAVLFGAFLAFSVLGAPGVAVAKVQGQCAQCHTMHNSQNGQSIVSTPNGALIATENGCIGCHTGTNTGANNIPYILSTSTPNYGATGTTGDTLAGGNFYFVATAGNATDAAGHNVAGLAASDAQLGLTPPGGQALLSQLTCAGVNGCHGDRTKADDFTAVSGAHHGDDSVLDGSTVAQSYRFLLGVTGIEDSDWEYQPTVTAHNQYNGYDRAQEADVDNSTISALCAKCHGDFHSGAGDLGPSDDGSMQSAWIRHPTDFDMGNVKNKEYGAYNGGNSTAAPYSVVAPVGSDLDTVPGVQQTVFDEADDAIVMCLSCHRAHATPYADALRWDYSAMVAGSGAGNVGCFICHTTKD</sequence>
<name>A0A6N9TJU6_DISTH</name>
<comment type="caution">
    <text evidence="2">The sequence shown here is derived from an EMBL/GenBank/DDBJ whole genome shotgun (WGS) entry which is preliminary data.</text>
</comment>
<evidence type="ECO:0000313" key="2">
    <source>
        <dbReference type="EMBL" id="NDY41532.1"/>
    </source>
</evidence>
<dbReference type="AlphaFoldDB" id="A0A6N9TJU6"/>
<dbReference type="RefSeq" id="WP_163297691.1">
    <property type="nucleotide sequence ID" value="NZ_JAAGRR010000007.1"/>
</dbReference>
<dbReference type="SUPFAM" id="SSF48695">
    <property type="entry name" value="Multiheme cytochromes"/>
    <property type="match status" value="1"/>
</dbReference>
<evidence type="ECO:0000313" key="3">
    <source>
        <dbReference type="Proteomes" id="UP000469346"/>
    </source>
</evidence>
<dbReference type="Pfam" id="PF09699">
    <property type="entry name" value="Paired_CXXCH_1"/>
    <property type="match status" value="1"/>
</dbReference>
<organism evidence="2 3">
    <name type="scientific">Dissulfurirhabdus thermomarina</name>
    <dbReference type="NCBI Taxonomy" id="1765737"/>
    <lineage>
        <taxon>Bacteria</taxon>
        <taxon>Deltaproteobacteria</taxon>
        <taxon>Dissulfurirhabdaceae</taxon>
        <taxon>Dissulfurirhabdus</taxon>
    </lineage>
</organism>
<dbReference type="InterPro" id="IPR010177">
    <property type="entry name" value="Paired_CXXCH_1"/>
</dbReference>
<dbReference type="Proteomes" id="UP000469346">
    <property type="component" value="Unassembled WGS sequence"/>
</dbReference>
<evidence type="ECO:0000259" key="1">
    <source>
        <dbReference type="Pfam" id="PF09699"/>
    </source>
</evidence>
<keyword evidence="3" id="KW-1185">Reference proteome</keyword>
<dbReference type="EMBL" id="JAAGRR010000007">
    <property type="protein sequence ID" value="NDY41532.1"/>
    <property type="molecule type" value="Genomic_DNA"/>
</dbReference>
<reference evidence="2 3" key="1">
    <citation type="submission" date="2020-02" db="EMBL/GenBank/DDBJ databases">
        <title>Comparative genomics of sulfur disproportionating microorganisms.</title>
        <authorList>
            <person name="Ward L.M."/>
            <person name="Bertran E."/>
            <person name="Johnston D.T."/>
        </authorList>
    </citation>
    <scope>NUCLEOTIDE SEQUENCE [LARGE SCALE GENOMIC DNA]</scope>
    <source>
        <strain evidence="2 3">DSM 100025</strain>
    </source>
</reference>